<dbReference type="InterPro" id="IPR021080">
    <property type="entry name" value="Minor_capsid_protein"/>
</dbReference>
<evidence type="ECO:0000313" key="1">
    <source>
        <dbReference type="EMBL" id="MET3658383.1"/>
    </source>
</evidence>
<dbReference type="EMBL" id="JBEPME010000005">
    <property type="protein sequence ID" value="MET3658383.1"/>
    <property type="molecule type" value="Genomic_DNA"/>
</dbReference>
<organism evidence="1 2">
    <name type="scientific">Sporosarcina psychrophila</name>
    <name type="common">Bacillus psychrophilus</name>
    <dbReference type="NCBI Taxonomy" id="1476"/>
    <lineage>
        <taxon>Bacteria</taxon>
        <taxon>Bacillati</taxon>
        <taxon>Bacillota</taxon>
        <taxon>Bacilli</taxon>
        <taxon>Bacillales</taxon>
        <taxon>Caryophanaceae</taxon>
        <taxon>Sporosarcina</taxon>
    </lineage>
</organism>
<evidence type="ECO:0000313" key="2">
    <source>
        <dbReference type="Proteomes" id="UP001549104"/>
    </source>
</evidence>
<evidence type="ECO:0008006" key="3">
    <source>
        <dbReference type="Google" id="ProtNLM"/>
    </source>
</evidence>
<gene>
    <name evidence="1" type="ORF">ABIC55_003500</name>
</gene>
<dbReference type="Pfam" id="PF11114">
    <property type="entry name" value="Minor_capsid_2"/>
    <property type="match status" value="1"/>
</dbReference>
<sequence length="108" mass="12067">MTRVTINLDGVKARISQEAMNRGRYALANQAMADMNQFIPMLSGDLRMTATIDIDGGGINYNTPYSNKLFYMYMHNYTTPGTGPRWDLKAKGAFMSDWINAFTRGAGL</sequence>
<name>A0ABV2KEH4_SPOPS</name>
<dbReference type="RefSeq" id="WP_354314020.1">
    <property type="nucleotide sequence ID" value="NZ_JBEPME010000005.1"/>
</dbReference>
<comment type="caution">
    <text evidence="1">The sequence shown here is derived from an EMBL/GenBank/DDBJ whole genome shotgun (WGS) entry which is preliminary data.</text>
</comment>
<accession>A0ABV2KEH4</accession>
<dbReference type="Proteomes" id="UP001549104">
    <property type="component" value="Unassembled WGS sequence"/>
</dbReference>
<reference evidence="1 2" key="1">
    <citation type="submission" date="2024-06" db="EMBL/GenBank/DDBJ databases">
        <title>Sorghum-associated microbial communities from plants grown in Nebraska, USA.</title>
        <authorList>
            <person name="Schachtman D."/>
        </authorList>
    </citation>
    <scope>NUCLEOTIDE SEQUENCE [LARGE SCALE GENOMIC DNA]</scope>
    <source>
        <strain evidence="1 2">1288</strain>
    </source>
</reference>
<proteinExistence type="predicted"/>
<keyword evidence="2" id="KW-1185">Reference proteome</keyword>
<protein>
    <recommendedName>
        <fullName evidence="3">Capsid protein</fullName>
    </recommendedName>
</protein>